<dbReference type="OrthoDB" id="1932741at2759"/>
<proteinExistence type="predicted"/>
<protein>
    <submittedName>
        <fullName evidence="2">RNA-directed DNA polymerase, eukaryota, Reverse transcriptase zinc-binding domain protein</fullName>
    </submittedName>
</protein>
<keyword evidence="2" id="KW-0548">Nucleotidyltransferase</keyword>
<dbReference type="SUPFAM" id="SSF56219">
    <property type="entry name" value="DNase I-like"/>
    <property type="match status" value="1"/>
</dbReference>
<accession>A0A2U1P4V2</accession>
<name>A0A2U1P4V2_ARTAN</name>
<gene>
    <name evidence="2" type="ORF">CTI12_AA114300</name>
</gene>
<sequence>MEKDKTTKVDSTLGLQAVGSQTDGDIGSLLGNLAKKVRNIDGKMVGKDGKPLKAKRYVTFDDNIAVSKPIEVMEGQDSLSNTLTSNVNNEVTNVSVVNEKEACDSPSLDSFAKTNVTIGDSDSKGEADVHASGIDNLVDKENGKDLNKNDLKDKSSPSASYLSDGTALDMGSNKTGNVYNNGSSSVSFADKLKNVSVKKVVKVSEMRNSEHQQGKKQIAGVRFRKPKPKMFYYRPVSKTNADVASTIQTKEASKATYAVETGQGAKSASLMMGRTPSSLPMLLGSGDFVDKGTTILDSDGKEIDEYIEMHDKPVHTNDYQKEASTSSVGARSRLEGLCKKVFRNWDWTSNGHLCAKGSRIILGWNQDDVDLTMVAMDDQQYVRNRPWCLLGDFNYALHLEDKLEGSSVIDIAMREFKECVDEIEVFDVNRSGLQFTWNQKPRGTDGTLKKIDRIMANLECTNGFVGAHAIFQPYRVSDHSPAILTIPTSHNNKMFRETQDLNIEVVLQVYIKHQDKSSRRGDANMLELIVAASGSGMGNQTSIDSGTVRVLTDPK</sequence>
<keyword evidence="2" id="KW-0808">Transferase</keyword>
<dbReference type="Gene3D" id="3.60.10.10">
    <property type="entry name" value="Endonuclease/exonuclease/phosphatase"/>
    <property type="match status" value="1"/>
</dbReference>
<dbReference type="PANTHER" id="PTHR33710:SF85">
    <property type="entry name" value="ENDONUCLEASE_EXONUCLEASE_PHOSPHATASE DOMAIN-CONTAINING PROTEIN"/>
    <property type="match status" value="1"/>
</dbReference>
<evidence type="ECO:0000313" key="2">
    <source>
        <dbReference type="EMBL" id="PWA80707.1"/>
    </source>
</evidence>
<feature type="region of interest" description="Disordered" evidence="1">
    <location>
        <begin position="133"/>
        <end position="172"/>
    </location>
</feature>
<evidence type="ECO:0000256" key="1">
    <source>
        <dbReference type="SAM" id="MobiDB-lite"/>
    </source>
</evidence>
<keyword evidence="2" id="KW-0695">RNA-directed DNA polymerase</keyword>
<dbReference type="PANTHER" id="PTHR33710">
    <property type="entry name" value="BNAC02G09200D PROTEIN"/>
    <property type="match status" value="1"/>
</dbReference>
<reference evidence="2 3" key="1">
    <citation type="journal article" date="2018" name="Mol. Plant">
        <title>The genome of Artemisia annua provides insight into the evolution of Asteraceae family and artemisinin biosynthesis.</title>
        <authorList>
            <person name="Shen Q."/>
            <person name="Zhang L."/>
            <person name="Liao Z."/>
            <person name="Wang S."/>
            <person name="Yan T."/>
            <person name="Shi P."/>
            <person name="Liu M."/>
            <person name="Fu X."/>
            <person name="Pan Q."/>
            <person name="Wang Y."/>
            <person name="Lv Z."/>
            <person name="Lu X."/>
            <person name="Zhang F."/>
            <person name="Jiang W."/>
            <person name="Ma Y."/>
            <person name="Chen M."/>
            <person name="Hao X."/>
            <person name="Li L."/>
            <person name="Tang Y."/>
            <person name="Lv G."/>
            <person name="Zhou Y."/>
            <person name="Sun X."/>
            <person name="Brodelius P.E."/>
            <person name="Rose J.K.C."/>
            <person name="Tang K."/>
        </authorList>
    </citation>
    <scope>NUCLEOTIDE SEQUENCE [LARGE SCALE GENOMIC DNA]</scope>
    <source>
        <strain evidence="3">cv. Huhao1</strain>
        <tissue evidence="2">Leaf</tissue>
    </source>
</reference>
<keyword evidence="3" id="KW-1185">Reference proteome</keyword>
<dbReference type="Proteomes" id="UP000245207">
    <property type="component" value="Unassembled WGS sequence"/>
</dbReference>
<dbReference type="STRING" id="35608.A0A2U1P4V2"/>
<comment type="caution">
    <text evidence="2">The sequence shown here is derived from an EMBL/GenBank/DDBJ whole genome shotgun (WGS) entry which is preliminary data.</text>
</comment>
<dbReference type="InterPro" id="IPR036691">
    <property type="entry name" value="Endo/exonu/phosph_ase_sf"/>
</dbReference>
<feature type="compositionally biased region" description="Basic and acidic residues" evidence="1">
    <location>
        <begin position="137"/>
        <end position="155"/>
    </location>
</feature>
<dbReference type="EMBL" id="PKPP01001685">
    <property type="protein sequence ID" value="PWA80707.1"/>
    <property type="molecule type" value="Genomic_DNA"/>
</dbReference>
<dbReference type="AlphaFoldDB" id="A0A2U1P4V2"/>
<dbReference type="GO" id="GO:0003964">
    <property type="term" value="F:RNA-directed DNA polymerase activity"/>
    <property type="evidence" value="ECO:0007669"/>
    <property type="project" value="UniProtKB-KW"/>
</dbReference>
<organism evidence="2 3">
    <name type="scientific">Artemisia annua</name>
    <name type="common">Sweet wormwood</name>
    <dbReference type="NCBI Taxonomy" id="35608"/>
    <lineage>
        <taxon>Eukaryota</taxon>
        <taxon>Viridiplantae</taxon>
        <taxon>Streptophyta</taxon>
        <taxon>Embryophyta</taxon>
        <taxon>Tracheophyta</taxon>
        <taxon>Spermatophyta</taxon>
        <taxon>Magnoliopsida</taxon>
        <taxon>eudicotyledons</taxon>
        <taxon>Gunneridae</taxon>
        <taxon>Pentapetalae</taxon>
        <taxon>asterids</taxon>
        <taxon>campanulids</taxon>
        <taxon>Asterales</taxon>
        <taxon>Asteraceae</taxon>
        <taxon>Asteroideae</taxon>
        <taxon>Anthemideae</taxon>
        <taxon>Artemisiinae</taxon>
        <taxon>Artemisia</taxon>
    </lineage>
</organism>
<evidence type="ECO:0000313" key="3">
    <source>
        <dbReference type="Proteomes" id="UP000245207"/>
    </source>
</evidence>